<dbReference type="Pfam" id="PF00057">
    <property type="entry name" value="Ldl_recept_a"/>
    <property type="match status" value="3"/>
</dbReference>
<dbReference type="AlphaFoldDB" id="A0AAN8S6S5"/>
<protein>
    <submittedName>
        <fullName evidence="11">Uncharacterized protein</fullName>
    </submittedName>
</protein>
<evidence type="ECO:0000256" key="1">
    <source>
        <dbReference type="ARBA" id="ARBA00004167"/>
    </source>
</evidence>
<evidence type="ECO:0000256" key="7">
    <source>
        <dbReference type="ARBA" id="ARBA00023157"/>
    </source>
</evidence>
<evidence type="ECO:0000256" key="9">
    <source>
        <dbReference type="ARBA" id="ARBA00023180"/>
    </source>
</evidence>
<dbReference type="GO" id="GO:0005886">
    <property type="term" value="C:plasma membrane"/>
    <property type="evidence" value="ECO:0007669"/>
    <property type="project" value="TreeGrafter"/>
</dbReference>
<gene>
    <name evidence="11" type="ORF">RUM43_014584</name>
</gene>
<keyword evidence="7 10" id="KW-1015">Disulfide bond</keyword>
<dbReference type="PROSITE" id="PS50068">
    <property type="entry name" value="LDLRA_2"/>
    <property type="match status" value="3"/>
</dbReference>
<evidence type="ECO:0000313" key="12">
    <source>
        <dbReference type="Proteomes" id="UP001372834"/>
    </source>
</evidence>
<keyword evidence="6" id="KW-0472">Membrane</keyword>
<accession>A0AAN8S6S5</accession>
<feature type="disulfide bond" evidence="10">
    <location>
        <begin position="115"/>
        <end position="130"/>
    </location>
</feature>
<keyword evidence="8" id="KW-0675">Receptor</keyword>
<keyword evidence="3" id="KW-0732">Signal</keyword>
<dbReference type="SUPFAM" id="SSF57424">
    <property type="entry name" value="LDL receptor-like module"/>
    <property type="match status" value="3"/>
</dbReference>
<dbReference type="PANTHER" id="PTHR22722">
    <property type="entry name" value="LOW-DENSITY LIPOPROTEIN RECEPTOR-RELATED PROTEIN 2-RELATED"/>
    <property type="match status" value="1"/>
</dbReference>
<evidence type="ECO:0000256" key="10">
    <source>
        <dbReference type="PROSITE-ProRule" id="PRU00124"/>
    </source>
</evidence>
<dbReference type="InterPro" id="IPR002172">
    <property type="entry name" value="LDrepeatLR_classA_rpt"/>
</dbReference>
<keyword evidence="5" id="KW-1133">Transmembrane helix</keyword>
<comment type="subcellular location">
    <subcellularLocation>
        <location evidence="1">Membrane</location>
        <topology evidence="1">Single-pass membrane protein</topology>
    </subcellularLocation>
</comment>
<evidence type="ECO:0000256" key="8">
    <source>
        <dbReference type="ARBA" id="ARBA00023170"/>
    </source>
</evidence>
<keyword evidence="2" id="KW-0812">Transmembrane</keyword>
<feature type="disulfide bond" evidence="10">
    <location>
        <begin position="103"/>
        <end position="121"/>
    </location>
</feature>
<organism evidence="11 12">
    <name type="scientific">Polyplax serrata</name>
    <name type="common">Common mouse louse</name>
    <dbReference type="NCBI Taxonomy" id="468196"/>
    <lineage>
        <taxon>Eukaryota</taxon>
        <taxon>Metazoa</taxon>
        <taxon>Ecdysozoa</taxon>
        <taxon>Arthropoda</taxon>
        <taxon>Hexapoda</taxon>
        <taxon>Insecta</taxon>
        <taxon>Pterygota</taxon>
        <taxon>Neoptera</taxon>
        <taxon>Paraneoptera</taxon>
        <taxon>Psocodea</taxon>
        <taxon>Troctomorpha</taxon>
        <taxon>Phthiraptera</taxon>
        <taxon>Anoplura</taxon>
        <taxon>Polyplacidae</taxon>
        <taxon>Polyplax</taxon>
    </lineage>
</organism>
<keyword evidence="9" id="KW-0325">Glycoprotein</keyword>
<evidence type="ECO:0000256" key="5">
    <source>
        <dbReference type="ARBA" id="ARBA00022989"/>
    </source>
</evidence>
<dbReference type="Gene3D" id="4.10.400.10">
    <property type="entry name" value="Low-density Lipoprotein Receptor"/>
    <property type="match status" value="3"/>
</dbReference>
<dbReference type="FunFam" id="4.10.400.10:FF:000002">
    <property type="entry name" value="Low-density lipoprotein receptor-related protein 1"/>
    <property type="match status" value="1"/>
</dbReference>
<dbReference type="Proteomes" id="UP001372834">
    <property type="component" value="Unassembled WGS sequence"/>
</dbReference>
<reference evidence="11 12" key="1">
    <citation type="submission" date="2023-10" db="EMBL/GenBank/DDBJ databases">
        <title>Genomes of two closely related lineages of the louse Polyplax serrata with different host specificities.</title>
        <authorList>
            <person name="Martinu J."/>
            <person name="Tarabai H."/>
            <person name="Stefka J."/>
            <person name="Hypsa V."/>
        </authorList>
    </citation>
    <scope>NUCLEOTIDE SEQUENCE [LARGE SCALE GENOMIC DNA]</scope>
    <source>
        <strain evidence="11">HR10_N</strain>
    </source>
</reference>
<feature type="disulfide bond" evidence="10">
    <location>
        <begin position="55"/>
        <end position="67"/>
    </location>
</feature>
<dbReference type="CDD" id="cd00112">
    <property type="entry name" value="LDLa"/>
    <property type="match status" value="3"/>
</dbReference>
<dbReference type="SMART" id="SM00192">
    <property type="entry name" value="LDLa"/>
    <property type="match status" value="3"/>
</dbReference>
<evidence type="ECO:0000256" key="3">
    <source>
        <dbReference type="ARBA" id="ARBA00022729"/>
    </source>
</evidence>
<feature type="disulfide bond" evidence="10">
    <location>
        <begin position="62"/>
        <end position="80"/>
    </location>
</feature>
<dbReference type="PROSITE" id="PS01209">
    <property type="entry name" value="LDLRA_1"/>
    <property type="match status" value="2"/>
</dbReference>
<evidence type="ECO:0000256" key="6">
    <source>
        <dbReference type="ARBA" id="ARBA00023136"/>
    </source>
</evidence>
<evidence type="ECO:0000256" key="4">
    <source>
        <dbReference type="ARBA" id="ARBA00022737"/>
    </source>
</evidence>
<feature type="disulfide bond" evidence="10">
    <location>
        <begin position="156"/>
        <end position="171"/>
    </location>
</feature>
<keyword evidence="4" id="KW-0677">Repeat</keyword>
<dbReference type="GO" id="GO:0043235">
    <property type="term" value="C:receptor complex"/>
    <property type="evidence" value="ECO:0007669"/>
    <property type="project" value="TreeGrafter"/>
</dbReference>
<dbReference type="InterPro" id="IPR023415">
    <property type="entry name" value="LDLR_class-A_CS"/>
</dbReference>
<comment type="caution">
    <text evidence="11">The sequence shown here is derived from an EMBL/GenBank/DDBJ whole genome shotgun (WGS) entry which is preliminary data.</text>
</comment>
<dbReference type="InterPro" id="IPR051221">
    <property type="entry name" value="LDLR-related"/>
</dbReference>
<evidence type="ECO:0000313" key="11">
    <source>
        <dbReference type="EMBL" id="KAK6630599.1"/>
    </source>
</evidence>
<feature type="disulfide bond" evidence="10">
    <location>
        <begin position="96"/>
        <end position="108"/>
    </location>
</feature>
<comment type="caution">
    <text evidence="10">Lacks conserved residue(s) required for the propagation of feature annotation.</text>
</comment>
<dbReference type="InterPro" id="IPR036055">
    <property type="entry name" value="LDL_receptor-like_sf"/>
</dbReference>
<evidence type="ECO:0000256" key="2">
    <source>
        <dbReference type="ARBA" id="ARBA00022692"/>
    </source>
</evidence>
<sequence>MHGLKVSKMYNYFTKGQENSPPAHSDAFYHCVMSICRKRSRVHRKSHLSVSNRTCSDTEFRCANGICIPLTWQCDSQRDCSDGSDEDLRICPVKNCTQTQYECSPGYCIVKAWTCDGFADCLNGKDEDGCEAKVCTPDEFTCRSTPGECVPLTWMCDDNPDCSDGSDEKSCSKK</sequence>
<dbReference type="FunFam" id="4.10.400.10:FF:000113">
    <property type="entry name" value="Low-density lipoprotein receptor-related protein 8"/>
    <property type="match status" value="1"/>
</dbReference>
<dbReference type="EMBL" id="JAWJWE010000010">
    <property type="protein sequence ID" value="KAK6630599.1"/>
    <property type="molecule type" value="Genomic_DNA"/>
</dbReference>
<dbReference type="PRINTS" id="PR00261">
    <property type="entry name" value="LDLRECEPTOR"/>
</dbReference>
<proteinExistence type="predicted"/>
<name>A0AAN8S6S5_POLSC</name>